<comment type="subcellular location">
    <subcellularLocation>
        <location evidence="1">Cell membrane</location>
        <topology evidence="1">Multi-pass membrane protein</topology>
    </subcellularLocation>
</comment>
<dbReference type="Proteomes" id="UP000504606">
    <property type="component" value="Unplaced"/>
</dbReference>
<evidence type="ECO:0000256" key="3">
    <source>
        <dbReference type="ARBA" id="ARBA00022692"/>
    </source>
</evidence>
<keyword evidence="6" id="KW-1185">Reference proteome</keyword>
<evidence type="ECO:0000313" key="6">
    <source>
        <dbReference type="Proteomes" id="UP000504606"/>
    </source>
</evidence>
<dbReference type="InterPro" id="IPR013604">
    <property type="entry name" value="7TM_chemorcpt"/>
</dbReference>
<gene>
    <name evidence="7" type="primary">LOC113203841</name>
</gene>
<proteinExistence type="predicted"/>
<accession>A0A9C6XRY8</accession>
<reference evidence="7" key="1">
    <citation type="submission" date="2025-08" db="UniProtKB">
        <authorList>
            <consortium name="RefSeq"/>
        </authorList>
    </citation>
    <scope>IDENTIFICATION</scope>
    <source>
        <tissue evidence="7">Whole organism</tissue>
    </source>
</reference>
<organism evidence="6 7">
    <name type="scientific">Frankliniella occidentalis</name>
    <name type="common">Western flower thrips</name>
    <name type="synonym">Euthrips occidentalis</name>
    <dbReference type="NCBI Taxonomy" id="133901"/>
    <lineage>
        <taxon>Eukaryota</taxon>
        <taxon>Metazoa</taxon>
        <taxon>Ecdysozoa</taxon>
        <taxon>Arthropoda</taxon>
        <taxon>Hexapoda</taxon>
        <taxon>Insecta</taxon>
        <taxon>Pterygota</taxon>
        <taxon>Neoptera</taxon>
        <taxon>Paraneoptera</taxon>
        <taxon>Thysanoptera</taxon>
        <taxon>Terebrantia</taxon>
        <taxon>Thripoidea</taxon>
        <taxon>Thripidae</taxon>
        <taxon>Frankliniella</taxon>
    </lineage>
</organism>
<dbReference type="KEGG" id="foc:113203841"/>
<dbReference type="GeneID" id="113203841"/>
<name>A0A9C6XRY8_FRAOC</name>
<dbReference type="RefSeq" id="XP_052128951.1">
    <property type="nucleotide sequence ID" value="XM_052272991.1"/>
</dbReference>
<evidence type="ECO:0000256" key="4">
    <source>
        <dbReference type="ARBA" id="ARBA00022989"/>
    </source>
</evidence>
<dbReference type="Pfam" id="PF08395">
    <property type="entry name" value="7tm_7"/>
    <property type="match status" value="1"/>
</dbReference>
<evidence type="ECO:0000256" key="5">
    <source>
        <dbReference type="ARBA" id="ARBA00023136"/>
    </source>
</evidence>
<dbReference type="GO" id="GO:0050909">
    <property type="term" value="P:sensory perception of taste"/>
    <property type="evidence" value="ECO:0007669"/>
    <property type="project" value="InterPro"/>
</dbReference>
<dbReference type="GO" id="GO:0005886">
    <property type="term" value="C:plasma membrane"/>
    <property type="evidence" value="ECO:0007669"/>
    <property type="project" value="UniProtKB-SubCell"/>
</dbReference>
<keyword evidence="2" id="KW-1003">Cell membrane</keyword>
<evidence type="ECO:0000313" key="7">
    <source>
        <dbReference type="RefSeq" id="XP_052128951.1"/>
    </source>
</evidence>
<sequence length="175" mass="20585">MQSNEFSPEYVRLLWRSMRCQYQSLFDIFSATRNLLQWHLVYLSFSSCLSSALQLSDYIIFYNSTTPRSRFQLAQILCHAVRFVMLCLACQKFQSESNEMRQSMLAYTSQLREFNRGNEVHMFAVQIKCQQNGMCTVLWSFDINSGTALQMLSAIVSYTIVMRQSDIHFYESYED</sequence>
<protein>
    <submittedName>
        <fullName evidence="7">Uncharacterized protein LOC113203841</fullName>
    </submittedName>
</protein>
<keyword evidence="3" id="KW-0812">Transmembrane</keyword>
<dbReference type="AlphaFoldDB" id="A0A9C6XRY8"/>
<evidence type="ECO:0000256" key="1">
    <source>
        <dbReference type="ARBA" id="ARBA00004651"/>
    </source>
</evidence>
<keyword evidence="4" id="KW-1133">Transmembrane helix</keyword>
<evidence type="ECO:0000256" key="2">
    <source>
        <dbReference type="ARBA" id="ARBA00022475"/>
    </source>
</evidence>
<keyword evidence="5" id="KW-0472">Membrane</keyword>